<dbReference type="PANTHER" id="PTHR39615:SF1">
    <property type="entry name" value="YALI0E17897P"/>
    <property type="match status" value="1"/>
</dbReference>
<evidence type="ECO:0000313" key="3">
    <source>
        <dbReference type="Proteomes" id="UP000784919"/>
    </source>
</evidence>
<organism evidence="2 3">
    <name type="scientific">Claviceps arundinis</name>
    <dbReference type="NCBI Taxonomy" id="1623583"/>
    <lineage>
        <taxon>Eukaryota</taxon>
        <taxon>Fungi</taxon>
        <taxon>Dikarya</taxon>
        <taxon>Ascomycota</taxon>
        <taxon>Pezizomycotina</taxon>
        <taxon>Sordariomycetes</taxon>
        <taxon>Hypocreomycetidae</taxon>
        <taxon>Hypocreales</taxon>
        <taxon>Clavicipitaceae</taxon>
        <taxon>Claviceps</taxon>
    </lineage>
</organism>
<dbReference type="Proteomes" id="UP000784919">
    <property type="component" value="Unassembled WGS sequence"/>
</dbReference>
<dbReference type="Pfam" id="PF14618">
    <property type="entry name" value="DUF4452"/>
    <property type="match status" value="1"/>
</dbReference>
<dbReference type="EMBL" id="SRPS01000001">
    <property type="protein sequence ID" value="KAG5978582.1"/>
    <property type="molecule type" value="Genomic_DNA"/>
</dbReference>
<evidence type="ECO:0000256" key="1">
    <source>
        <dbReference type="SAM" id="MobiDB-lite"/>
    </source>
</evidence>
<protein>
    <submittedName>
        <fullName evidence="2">Uncharacterized protein</fullName>
    </submittedName>
</protein>
<feature type="compositionally biased region" description="Low complexity" evidence="1">
    <location>
        <begin position="98"/>
        <end position="111"/>
    </location>
</feature>
<feature type="region of interest" description="Disordered" evidence="1">
    <location>
        <begin position="17"/>
        <end position="44"/>
    </location>
</feature>
<dbReference type="PANTHER" id="PTHR39615">
    <property type="entry name" value="YALI0E17897P"/>
    <property type="match status" value="1"/>
</dbReference>
<feature type="region of interest" description="Disordered" evidence="1">
    <location>
        <begin position="164"/>
        <end position="188"/>
    </location>
</feature>
<feature type="compositionally biased region" description="Basic residues" evidence="1">
    <location>
        <begin position="22"/>
        <end position="31"/>
    </location>
</feature>
<dbReference type="AlphaFoldDB" id="A0A9P7N2L1"/>
<feature type="compositionally biased region" description="Polar residues" evidence="1">
    <location>
        <begin position="35"/>
        <end position="44"/>
    </location>
</feature>
<sequence length="188" mass="20332">MAASYYHYNAQVAHVTSVSHTHGGHRSRRGVPRLSVSQSQNVQRQFRGGRTMKDLIEPASLSVFRVKFEAGRSFELEDDMEFCPSLLTESDLAYMSASERSSLASNSPDSSPTQQPQTVATGPSLNSSNAAFASSFQSHHSSPKLFQPAATRGRNAIPIINPVTGISMSSPPPSVSPATLQNAIGRRW</sequence>
<gene>
    <name evidence="2" type="ORF">E4U56_000017</name>
</gene>
<reference evidence="2" key="1">
    <citation type="journal article" date="2020" name="bioRxiv">
        <title>Whole genome comparisons of ergot fungi reveals the divergence and evolution of species within the genus Claviceps are the result of varying mechanisms driving genome evolution and host range expansion.</title>
        <authorList>
            <person name="Wyka S.A."/>
            <person name="Mondo S.J."/>
            <person name="Liu M."/>
            <person name="Dettman J."/>
            <person name="Nalam V."/>
            <person name="Broders K.D."/>
        </authorList>
    </citation>
    <scope>NUCLEOTIDE SEQUENCE</scope>
    <source>
        <strain evidence="2">CCC 1102</strain>
    </source>
</reference>
<name>A0A9P7N2L1_9HYPO</name>
<feature type="region of interest" description="Disordered" evidence="1">
    <location>
        <begin position="98"/>
        <end position="129"/>
    </location>
</feature>
<accession>A0A9P7N2L1</accession>
<dbReference type="InterPro" id="IPR027915">
    <property type="entry name" value="DUF4452"/>
</dbReference>
<comment type="caution">
    <text evidence="2">The sequence shown here is derived from an EMBL/GenBank/DDBJ whole genome shotgun (WGS) entry which is preliminary data.</text>
</comment>
<feature type="compositionally biased region" description="Polar residues" evidence="1">
    <location>
        <begin position="112"/>
        <end position="123"/>
    </location>
</feature>
<proteinExistence type="predicted"/>
<evidence type="ECO:0000313" key="2">
    <source>
        <dbReference type="EMBL" id="KAG5978582.1"/>
    </source>
</evidence>
<dbReference type="OrthoDB" id="5408025at2759"/>